<dbReference type="InterPro" id="IPR037198">
    <property type="entry name" value="MutL_C_sf"/>
</dbReference>
<dbReference type="PROSITE" id="PS00058">
    <property type="entry name" value="DNA_MISMATCH_REPAIR_1"/>
    <property type="match status" value="1"/>
</dbReference>
<dbReference type="InterPro" id="IPR002099">
    <property type="entry name" value="MutL/Mlh/PMS"/>
</dbReference>
<organism evidence="6 7">
    <name type="scientific">Malassezia arunalokei</name>
    <dbReference type="NCBI Taxonomy" id="1514897"/>
    <lineage>
        <taxon>Eukaryota</taxon>
        <taxon>Fungi</taxon>
        <taxon>Dikarya</taxon>
        <taxon>Basidiomycota</taxon>
        <taxon>Ustilaginomycotina</taxon>
        <taxon>Malasseziomycetes</taxon>
        <taxon>Malasseziales</taxon>
        <taxon>Malasseziaceae</taxon>
        <taxon>Malassezia</taxon>
    </lineage>
</organism>
<dbReference type="SMART" id="SM00853">
    <property type="entry name" value="MutL_C"/>
    <property type="match status" value="1"/>
</dbReference>
<evidence type="ECO:0000313" key="7">
    <source>
        <dbReference type="Proteomes" id="UP001217582"/>
    </source>
</evidence>
<feature type="compositionally biased region" description="Low complexity" evidence="3">
    <location>
        <begin position="1163"/>
        <end position="1180"/>
    </location>
</feature>
<comment type="similarity">
    <text evidence="1">Belongs to the DNA mismatch repair MutL/HexB family.</text>
</comment>
<dbReference type="Proteomes" id="UP001217582">
    <property type="component" value="Chromosome 1"/>
</dbReference>
<feature type="region of interest" description="Disordered" evidence="3">
    <location>
        <begin position="511"/>
        <end position="553"/>
    </location>
</feature>
<dbReference type="Pfam" id="PF13589">
    <property type="entry name" value="HATPase_c_3"/>
    <property type="match status" value="1"/>
</dbReference>
<feature type="region of interest" description="Disordered" evidence="3">
    <location>
        <begin position="349"/>
        <end position="395"/>
    </location>
</feature>
<dbReference type="SUPFAM" id="SSF118116">
    <property type="entry name" value="DNA mismatch repair protein MutL"/>
    <property type="match status" value="1"/>
</dbReference>
<gene>
    <name evidence="6" type="primary">PMS1</name>
    <name evidence="6" type="ORF">MARU1_000378</name>
</gene>
<dbReference type="EMBL" id="CP119916">
    <property type="protein sequence ID" value="WFD14376.1"/>
    <property type="molecule type" value="Genomic_DNA"/>
</dbReference>
<dbReference type="SUPFAM" id="SSF54211">
    <property type="entry name" value="Ribosomal protein S5 domain 2-like"/>
    <property type="match status" value="1"/>
</dbReference>
<dbReference type="Gene3D" id="3.30.230.10">
    <property type="match status" value="1"/>
</dbReference>
<keyword evidence="2" id="KW-0227">DNA damage</keyword>
<feature type="compositionally biased region" description="Polar residues" evidence="3">
    <location>
        <begin position="1051"/>
        <end position="1067"/>
    </location>
</feature>
<dbReference type="InterPro" id="IPR036890">
    <property type="entry name" value="HATPase_C_sf"/>
</dbReference>
<dbReference type="CDD" id="cd03484">
    <property type="entry name" value="MutL_Trans_hPMS_2_like"/>
    <property type="match status" value="1"/>
</dbReference>
<dbReference type="PANTHER" id="PTHR10073:SF52">
    <property type="entry name" value="MISMATCH REPAIR ENDONUCLEASE PMS2"/>
    <property type="match status" value="1"/>
</dbReference>
<feature type="compositionally biased region" description="Basic and acidic residues" evidence="3">
    <location>
        <begin position="1121"/>
        <end position="1130"/>
    </location>
</feature>
<dbReference type="AlphaFoldDB" id="A0AAJ5Z3H1"/>
<accession>A0AAJ5Z3H1</accession>
<dbReference type="Pfam" id="PF08676">
    <property type="entry name" value="MutL_C"/>
    <property type="match status" value="1"/>
</dbReference>
<dbReference type="InterPro" id="IPR014762">
    <property type="entry name" value="DNA_mismatch_repair_CS"/>
</dbReference>
<dbReference type="Gene3D" id="3.30.1370.100">
    <property type="entry name" value="MutL, C-terminal domain, regulatory subdomain"/>
    <property type="match status" value="1"/>
</dbReference>
<feature type="region of interest" description="Disordered" evidence="3">
    <location>
        <begin position="1024"/>
        <end position="1193"/>
    </location>
</feature>
<dbReference type="InterPro" id="IPR013507">
    <property type="entry name" value="DNA_mismatch_S5_2-like"/>
</dbReference>
<dbReference type="InterPro" id="IPR014721">
    <property type="entry name" value="Ribsml_uS5_D2-typ_fold_subgr"/>
</dbReference>
<dbReference type="GO" id="GO:0032389">
    <property type="term" value="C:MutLalpha complex"/>
    <property type="evidence" value="ECO:0007669"/>
    <property type="project" value="TreeGrafter"/>
</dbReference>
<dbReference type="InterPro" id="IPR038973">
    <property type="entry name" value="MutL/Mlh/Pms-like"/>
</dbReference>
<evidence type="ECO:0000259" key="4">
    <source>
        <dbReference type="SMART" id="SM00853"/>
    </source>
</evidence>
<evidence type="ECO:0000256" key="3">
    <source>
        <dbReference type="SAM" id="MobiDB-lite"/>
    </source>
</evidence>
<dbReference type="Gene3D" id="3.30.565.10">
    <property type="entry name" value="Histidine kinase-like ATPase, C-terminal domain"/>
    <property type="match status" value="1"/>
</dbReference>
<keyword evidence="6" id="KW-0067">ATP-binding</keyword>
<feature type="domain" description="MutL C-terminal dimerisation" evidence="4">
    <location>
        <begin position="611"/>
        <end position="762"/>
    </location>
</feature>
<feature type="compositionally biased region" description="Polar residues" evidence="3">
    <location>
        <begin position="373"/>
        <end position="395"/>
    </location>
</feature>
<dbReference type="CDD" id="cd16926">
    <property type="entry name" value="HATPase_MutL-MLH-PMS-like"/>
    <property type="match status" value="1"/>
</dbReference>
<proteinExistence type="inferred from homology"/>
<dbReference type="SMART" id="SM01340">
    <property type="entry name" value="DNA_mis_repair"/>
    <property type="match status" value="1"/>
</dbReference>
<dbReference type="FunFam" id="3.30.565.10:FF:000017">
    <property type="entry name" value="PMS1 homolog 1, mismatch repair system component"/>
    <property type="match status" value="1"/>
</dbReference>
<feature type="compositionally biased region" description="Basic and acidic residues" evidence="3">
    <location>
        <begin position="1088"/>
        <end position="1110"/>
    </location>
</feature>
<evidence type="ECO:0000256" key="2">
    <source>
        <dbReference type="ARBA" id="ARBA00022763"/>
    </source>
</evidence>
<name>A0AAJ5Z3H1_9BASI</name>
<dbReference type="InterPro" id="IPR042121">
    <property type="entry name" value="MutL_C_regsub"/>
</dbReference>
<keyword evidence="6" id="KW-0547">Nucleotide-binding</keyword>
<dbReference type="GO" id="GO:0030983">
    <property type="term" value="F:mismatched DNA binding"/>
    <property type="evidence" value="ECO:0007669"/>
    <property type="project" value="InterPro"/>
</dbReference>
<dbReference type="GO" id="GO:0006298">
    <property type="term" value="P:mismatch repair"/>
    <property type="evidence" value="ECO:0007669"/>
    <property type="project" value="InterPro"/>
</dbReference>
<dbReference type="InterPro" id="IPR020568">
    <property type="entry name" value="Ribosomal_Su5_D2-typ_SF"/>
</dbReference>
<feature type="compositionally biased region" description="Polar residues" evidence="3">
    <location>
        <begin position="534"/>
        <end position="544"/>
    </location>
</feature>
<dbReference type="NCBIfam" id="TIGR00585">
    <property type="entry name" value="mutl"/>
    <property type="match status" value="1"/>
</dbReference>
<protein>
    <submittedName>
        <fullName evidence="6">ATP-binding mismatch repair protein</fullName>
    </submittedName>
</protein>
<reference evidence="6 7" key="1">
    <citation type="submission" date="2023-03" db="EMBL/GenBank/DDBJ databases">
        <title>Mating type loci evolution in Malassezia.</title>
        <authorList>
            <person name="Coelho M.A."/>
        </authorList>
    </citation>
    <scope>NUCLEOTIDE SEQUENCE [LARGE SCALE GENOMIC DNA]</scope>
    <source>
        <strain evidence="6 7">CBS 13387</strain>
    </source>
</reference>
<dbReference type="GO" id="GO:0005524">
    <property type="term" value="F:ATP binding"/>
    <property type="evidence" value="ECO:0007669"/>
    <property type="project" value="UniProtKB-KW"/>
</dbReference>
<feature type="domain" description="DNA mismatch repair protein S5" evidence="5">
    <location>
        <begin position="222"/>
        <end position="344"/>
    </location>
</feature>
<evidence type="ECO:0000256" key="1">
    <source>
        <dbReference type="ARBA" id="ARBA00006082"/>
    </source>
</evidence>
<dbReference type="GO" id="GO:0016887">
    <property type="term" value="F:ATP hydrolysis activity"/>
    <property type="evidence" value="ECO:0007669"/>
    <property type="project" value="InterPro"/>
</dbReference>
<dbReference type="InterPro" id="IPR014790">
    <property type="entry name" value="MutL_C"/>
</dbReference>
<dbReference type="PANTHER" id="PTHR10073">
    <property type="entry name" value="DNA MISMATCH REPAIR PROTEIN MLH, PMS, MUTL"/>
    <property type="match status" value="1"/>
</dbReference>
<sequence>MTRSIAPIAAADVRRIAGAQVVPDMRAAVKELVENALDAQATSVELRFKEYGLESIEVVDNGAGITKENYAALCQRHHTSKLATFEDLMRVETFGFRGEALASLCTVARVTIITATQTEAPMGTVLEFDHQGVLIAQDKRQARSRGTTVILRDLLSNLPVRRRELEKHVKREYNKAHTMLQAYALITQNVRWSSCVQLNNGRQVSQLVMRSASGPDAIQTNMSALFGTKASAAVQPLDLDISLDEPARLQGVISKPTMGLGRSSGDRQYFYLNGRPWDCTKLAHICNQVYRTFNATQYPTIIANLIIGSDKYDVNVSPDKRTLYVHDETALLERIRELLEDTFSPSRGVFAVDEPKKRDAPPSSPEPAKMPRTQDTISTQGASWASSPSSEPIQSNFQAQFRRAVVSFARHTNTSLEYEEASDQEMDAVQQPEEFEPEHVSEDAVLAPDICPDYDDQQDEAQSGVDFQDDDQEHDLLGMDCHDREERHEYEEQAQECIPQERVLHGQAHENTYESESTDDDRVPMEAPVPPQPDTLTYTRSPSQSEREEHSSAPLECISFDWSTLSRRKAQAGVAPVPAAMTGADVGQPDAQAAAVMERVIPKSDFRTMSVVGQFNLGFIIARRKTATMDDLFIIDQHAADEKHNFEDLQKNLRIYCQQLVVPQRVELAPSDELVAREHQDWLRINGFDMALDESSPPGSRVRLLSKPISKGTVFDVHDFEELLHLLRDAPAGRINRVRCSKVYDMLASRACRKSIMIGTALHMRKMQSVVHNMADTDQPWNCPHGRPTMRHLTTLRSSRMPRLRSRPLSMCSTHAWHAVVCASEALDALKDAIFLVEEQRQAHVGIWEARTEASPGRLLLALDDARDRLVKARDRAEEASNMQPASEETSKLSKTRANIYAEFVRVHAEALDLELSLESDRALLVLYDVCVQCERHMSNLEAVLSRDSEDSEAMCVRKHHMLHACERLLATIRQSAQPNDYVKPRISRIEERWDILRQQFGVMNDSEVDATAAVLDASLSLSTTKRRASESNDTRKRRWSFGTPSRIPRTPTSKTNSRIPSSTQRLRSIHFRMPVDSPDTPRWTDAVARHEASPSVEHARARSALEHRPSSSQGKRLRRRESMLPRISRDVPAVPPLPATFASPQPDSHARLRAHPSMPTLSPRTPSTTGRATPGATGRMTPSRSHRYVPDGKDPLDIAVARLCNVRGIRIERLDETCHQDGDLIHRYAMFSKTVACRLLRMVRMRY</sequence>
<dbReference type="InterPro" id="IPR042120">
    <property type="entry name" value="MutL_C_dimsub"/>
</dbReference>
<keyword evidence="7" id="KW-1185">Reference proteome</keyword>
<dbReference type="GO" id="GO:0061982">
    <property type="term" value="P:meiosis I cell cycle process"/>
    <property type="evidence" value="ECO:0007669"/>
    <property type="project" value="UniProtKB-ARBA"/>
</dbReference>
<dbReference type="Gene3D" id="3.30.1540.20">
    <property type="entry name" value="MutL, C-terminal domain, dimerisation subdomain"/>
    <property type="match status" value="1"/>
</dbReference>
<dbReference type="Pfam" id="PF01119">
    <property type="entry name" value="DNA_mis_repair"/>
    <property type="match status" value="1"/>
</dbReference>
<evidence type="ECO:0000259" key="5">
    <source>
        <dbReference type="SMART" id="SM01340"/>
    </source>
</evidence>
<dbReference type="SUPFAM" id="SSF55874">
    <property type="entry name" value="ATPase domain of HSP90 chaperone/DNA topoisomerase II/histidine kinase"/>
    <property type="match status" value="1"/>
</dbReference>
<dbReference type="FunFam" id="3.30.1370.100:FF:000001">
    <property type="entry name" value="Mismatch repair endonuclease pms1, putative"/>
    <property type="match status" value="1"/>
</dbReference>
<dbReference type="GO" id="GO:0140664">
    <property type="term" value="F:ATP-dependent DNA damage sensor activity"/>
    <property type="evidence" value="ECO:0007669"/>
    <property type="project" value="InterPro"/>
</dbReference>
<evidence type="ECO:0000313" key="6">
    <source>
        <dbReference type="EMBL" id="WFD14376.1"/>
    </source>
</evidence>